<feature type="transmembrane region" description="Helical" evidence="1">
    <location>
        <begin position="6"/>
        <end position="25"/>
    </location>
</feature>
<keyword evidence="1" id="KW-0812">Transmembrane</keyword>
<accession>D3DN21</accession>
<gene>
    <name evidence="2" type="primary">chic-RB</name>
</gene>
<keyword evidence="1" id="KW-1133">Transmembrane helix</keyword>
<dbReference type="AlphaFoldDB" id="D3DN21"/>
<name>D3DN21_DROME</name>
<protein>
    <submittedName>
        <fullName evidence="2">RE52449p</fullName>
    </submittedName>
</protein>
<evidence type="ECO:0000313" key="2">
    <source>
        <dbReference type="EMBL" id="ADC55518.1"/>
    </source>
</evidence>
<dbReference type="EMBL" id="BT120346">
    <property type="protein sequence ID" value="ADC55518.1"/>
    <property type="molecule type" value="mRNA"/>
</dbReference>
<keyword evidence="1" id="KW-0472">Membrane</keyword>
<organism evidence="2">
    <name type="scientific">Drosophila melanogaster</name>
    <name type="common">Fruit fly</name>
    <dbReference type="NCBI Taxonomy" id="7227"/>
    <lineage>
        <taxon>Eukaryota</taxon>
        <taxon>Metazoa</taxon>
        <taxon>Ecdysozoa</taxon>
        <taxon>Arthropoda</taxon>
        <taxon>Hexapoda</taxon>
        <taxon>Insecta</taxon>
        <taxon>Pterygota</taxon>
        <taxon>Neoptera</taxon>
        <taxon>Endopterygota</taxon>
        <taxon>Diptera</taxon>
        <taxon>Brachycera</taxon>
        <taxon>Muscomorpha</taxon>
        <taxon>Ephydroidea</taxon>
        <taxon>Drosophilidae</taxon>
        <taxon>Drosophila</taxon>
        <taxon>Sophophora</taxon>
    </lineage>
</organism>
<reference evidence="2" key="1">
    <citation type="submission" date="2010-02" db="EMBL/GenBank/DDBJ databases">
        <authorList>
            <person name="Carlson J."/>
            <person name="Booth B."/>
            <person name="Frise E."/>
            <person name="Park S."/>
            <person name="Wan K."/>
            <person name="Yu C."/>
            <person name="Celniker S."/>
        </authorList>
    </citation>
    <scope>NUCLEOTIDE SEQUENCE</scope>
    <source>
        <strain evidence="2">Berkeley</strain>
    </source>
</reference>
<proteinExistence type="evidence at transcript level"/>
<sequence>MFAIIHIPSTALGLLILIPGIRYIYCHYQHFPNDSVMSSWPSFDGFYVLAKLKSKVFFRALTQPPQPCLSTSCIPSIPSQQSPVNIFHTS</sequence>
<evidence type="ECO:0000256" key="1">
    <source>
        <dbReference type="SAM" id="Phobius"/>
    </source>
</evidence>